<dbReference type="EMBL" id="CP012661">
    <property type="protein sequence ID" value="AMY71065.1"/>
    <property type="molecule type" value="Genomic_DNA"/>
</dbReference>
<keyword evidence="3" id="KW-1185">Reference proteome</keyword>
<dbReference type="AlphaFoldDB" id="A0A159Z6R9"/>
<reference evidence="2 3" key="1">
    <citation type="submission" date="2015-09" db="EMBL/GenBank/DDBJ databases">
        <title>Complete genome sequence of Defluviimonas alba cai42t isolated from an oilfield in Xinjiang.</title>
        <authorList>
            <person name="Geng S."/>
            <person name="Pan X."/>
            <person name="Wu X."/>
        </authorList>
    </citation>
    <scope>NUCLEOTIDE SEQUENCE [LARGE SCALE GENOMIC DNA]</scope>
    <source>
        <strain evidence="3">cai42</strain>
    </source>
</reference>
<organism evidence="2 3">
    <name type="scientific">Frigidibacter mobilis</name>
    <dbReference type="NCBI Taxonomy" id="1335048"/>
    <lineage>
        <taxon>Bacteria</taxon>
        <taxon>Pseudomonadati</taxon>
        <taxon>Pseudomonadota</taxon>
        <taxon>Alphaproteobacteria</taxon>
        <taxon>Rhodobacterales</taxon>
        <taxon>Paracoccaceae</taxon>
        <taxon>Frigidibacter</taxon>
    </lineage>
</organism>
<evidence type="ECO:0000313" key="3">
    <source>
        <dbReference type="Proteomes" id="UP000076128"/>
    </source>
</evidence>
<gene>
    <name evidence="2" type="ORF">AKL17_3843</name>
</gene>
<dbReference type="KEGG" id="daa:AKL17_3843"/>
<dbReference type="Proteomes" id="UP000076128">
    <property type="component" value="Chromosome"/>
</dbReference>
<feature type="compositionally biased region" description="Low complexity" evidence="1">
    <location>
        <begin position="25"/>
        <end position="39"/>
    </location>
</feature>
<name>A0A159Z6R9_9RHOB</name>
<evidence type="ECO:0000256" key="1">
    <source>
        <dbReference type="SAM" id="MobiDB-lite"/>
    </source>
</evidence>
<feature type="region of interest" description="Disordered" evidence="1">
    <location>
        <begin position="1"/>
        <end position="39"/>
    </location>
</feature>
<protein>
    <submittedName>
        <fullName evidence="2">Uncharacterized protein</fullName>
    </submittedName>
</protein>
<accession>A0A159Z6R9</accession>
<feature type="region of interest" description="Disordered" evidence="1">
    <location>
        <begin position="236"/>
        <end position="263"/>
    </location>
</feature>
<sequence length="263" mass="26398">MTSAPGRSAANSAAPRTGCAPGTPCSDSTSACASRSAASVARPIPAAANSALSAWDDSTTTRIPSPCAIGVSARATWPQPQSPKHFPPSASPRLPSRQSSSPASRAWVASGSWRAAASISPSASSATSGALAPGVLTTRIPRSRAAAMSMRSTPVPWLPITRRCGAKAIASAGNPQLRVMTASARSSSGTRLRAVVSGAIATSRPASCKSAIPAGSMGWASTQSVIAGAWYPSGRTPTGCGRPRQNPQSPSLRPGYGSRCGCG</sequence>
<feature type="compositionally biased region" description="Polar residues" evidence="1">
    <location>
        <begin position="1"/>
        <end position="11"/>
    </location>
</feature>
<dbReference type="STRING" id="1335048.AKL17_3843"/>
<feature type="region of interest" description="Disordered" evidence="1">
    <location>
        <begin position="76"/>
        <end position="105"/>
    </location>
</feature>
<evidence type="ECO:0000313" key="2">
    <source>
        <dbReference type="EMBL" id="AMY71065.1"/>
    </source>
</evidence>
<proteinExistence type="predicted"/>
<feature type="compositionally biased region" description="Low complexity" evidence="1">
    <location>
        <begin position="91"/>
        <end position="105"/>
    </location>
</feature>